<dbReference type="SUPFAM" id="SSF56281">
    <property type="entry name" value="Metallo-hydrolase/oxidoreductase"/>
    <property type="match status" value="1"/>
</dbReference>
<accession>A0ABS5QKB9</accession>
<protein>
    <submittedName>
        <fullName evidence="1">Beta-lactamase</fullName>
    </submittedName>
</protein>
<keyword evidence="2" id="KW-1185">Reference proteome</keyword>
<proteinExistence type="predicted"/>
<evidence type="ECO:0000313" key="1">
    <source>
        <dbReference type="EMBL" id="MBS8121479.1"/>
    </source>
</evidence>
<dbReference type="Gene3D" id="3.60.15.10">
    <property type="entry name" value="Ribonuclease Z/Hydroxyacylglutathione hydrolase-like"/>
    <property type="match status" value="1"/>
</dbReference>
<reference evidence="1 2" key="1">
    <citation type="journal article" date="2021" name="Nat. Commun.">
        <title>Reductive evolution and unique predatory mode in the CPR bacterium Vampirococcus lugosii.</title>
        <authorList>
            <person name="Moreira D."/>
            <person name="Zivanovic Y."/>
            <person name="Lopez-Archilla A.I."/>
            <person name="Iniesto M."/>
            <person name="Lopez-Garcia P."/>
        </authorList>
    </citation>
    <scope>NUCLEOTIDE SEQUENCE [LARGE SCALE GENOMIC DNA]</scope>
    <source>
        <strain evidence="1">Chiprana</strain>
    </source>
</reference>
<gene>
    <name evidence="1" type="ORF">VAMP_2n713</name>
</gene>
<sequence>MRVKVYGTRGSTPVSNSESIIYGGNTTNLRIYSECLSPGTILSIDAGSGFLPMSMDVMKEGGVENVYVLFTHYHHDHTQGLFLSPFLFMKNLNVKLIGPIDTGVGPKKMIQTLFKPPFFPVHYKEIKSNLSYEGYEFVSTLIIVFHPKYGQKTISKSIYYNILKDNSQLKIGNASVLIDECLLIFMHKSNHPEHTVAYRIEERPTGKVFVFLTDHENEYGLSSSLREFLLGVDFLIMDSQYTIERYEKATVGFGHATPDYCARIAKEVGIKKMGLTHHDPNSKDKDIEDIVQTAIDYADDENIEIFGVKDYQEEEI</sequence>
<dbReference type="RefSeq" id="WP_213348033.1">
    <property type="nucleotide sequence ID" value="NZ_JAEDAM010000001.1"/>
</dbReference>
<dbReference type="EMBL" id="JAEDAM010000001">
    <property type="protein sequence ID" value="MBS8121479.1"/>
    <property type="molecule type" value="Genomic_DNA"/>
</dbReference>
<evidence type="ECO:0000313" key="2">
    <source>
        <dbReference type="Proteomes" id="UP000680365"/>
    </source>
</evidence>
<organism evidence="1 2">
    <name type="scientific">Candidatus Vampirococcus lugosii</name>
    <dbReference type="NCBI Taxonomy" id="2789015"/>
    <lineage>
        <taxon>Bacteria</taxon>
        <taxon>Candidatus Absconditibacteriota</taxon>
        <taxon>Vampirococcus</taxon>
    </lineage>
</organism>
<name>A0ABS5QKB9_9BACT</name>
<comment type="caution">
    <text evidence="1">The sequence shown here is derived from an EMBL/GenBank/DDBJ whole genome shotgun (WGS) entry which is preliminary data.</text>
</comment>
<dbReference type="Proteomes" id="UP000680365">
    <property type="component" value="Unassembled WGS sequence"/>
</dbReference>
<dbReference type="InterPro" id="IPR036866">
    <property type="entry name" value="RibonucZ/Hydroxyglut_hydro"/>
</dbReference>